<gene>
    <name evidence="2" type="ORF">ACFFLM_02220</name>
</gene>
<reference evidence="2 3" key="1">
    <citation type="submission" date="2024-09" db="EMBL/GenBank/DDBJ databases">
        <authorList>
            <person name="Sun Q."/>
            <person name="Mori K."/>
        </authorList>
    </citation>
    <scope>NUCLEOTIDE SEQUENCE [LARGE SCALE GENOMIC DNA]</scope>
    <source>
        <strain evidence="2 3">JCM 13503</strain>
    </source>
</reference>
<dbReference type="Proteomes" id="UP001589733">
    <property type="component" value="Unassembled WGS sequence"/>
</dbReference>
<feature type="compositionally biased region" description="Basic and acidic residues" evidence="1">
    <location>
        <begin position="27"/>
        <end position="37"/>
    </location>
</feature>
<comment type="caution">
    <text evidence="2">The sequence shown here is derived from an EMBL/GenBank/DDBJ whole genome shotgun (WGS) entry which is preliminary data.</text>
</comment>
<feature type="region of interest" description="Disordered" evidence="1">
    <location>
        <begin position="26"/>
        <end position="50"/>
    </location>
</feature>
<sequence>MTAPDRQYPAALEALEERLARLQRPVETGRETARSEEDSPFALEEILIEG</sequence>
<evidence type="ECO:0000313" key="2">
    <source>
        <dbReference type="EMBL" id="MFB9990804.1"/>
    </source>
</evidence>
<evidence type="ECO:0000313" key="3">
    <source>
        <dbReference type="Proteomes" id="UP001589733"/>
    </source>
</evidence>
<proteinExistence type="predicted"/>
<evidence type="ECO:0000256" key="1">
    <source>
        <dbReference type="SAM" id="MobiDB-lite"/>
    </source>
</evidence>
<dbReference type="RefSeq" id="WP_380005100.1">
    <property type="nucleotide sequence ID" value="NZ_JBHLYR010000009.1"/>
</dbReference>
<organism evidence="2 3">
    <name type="scientific">Deinococcus oregonensis</name>
    <dbReference type="NCBI Taxonomy" id="1805970"/>
    <lineage>
        <taxon>Bacteria</taxon>
        <taxon>Thermotogati</taxon>
        <taxon>Deinococcota</taxon>
        <taxon>Deinococci</taxon>
        <taxon>Deinococcales</taxon>
        <taxon>Deinococcaceae</taxon>
        <taxon>Deinococcus</taxon>
    </lineage>
</organism>
<keyword evidence="3" id="KW-1185">Reference proteome</keyword>
<evidence type="ECO:0008006" key="4">
    <source>
        <dbReference type="Google" id="ProtNLM"/>
    </source>
</evidence>
<protein>
    <recommendedName>
        <fullName evidence="4">Acyl-CoA dehydrogenase</fullName>
    </recommendedName>
</protein>
<accession>A0ABV6ATJ0</accession>
<dbReference type="EMBL" id="JBHLYR010000009">
    <property type="protein sequence ID" value="MFB9990804.1"/>
    <property type="molecule type" value="Genomic_DNA"/>
</dbReference>
<name>A0ABV6ATJ0_9DEIO</name>